<dbReference type="AlphaFoldDB" id="A0A699ZNM0"/>
<proteinExistence type="predicted"/>
<protein>
    <submittedName>
        <fullName evidence="1">Uncharacterized protein</fullName>
    </submittedName>
</protein>
<reference evidence="1 2" key="1">
    <citation type="submission" date="2020-02" db="EMBL/GenBank/DDBJ databases">
        <title>Draft genome sequence of Haematococcus lacustris strain NIES-144.</title>
        <authorList>
            <person name="Morimoto D."/>
            <person name="Nakagawa S."/>
            <person name="Yoshida T."/>
            <person name="Sawayama S."/>
        </authorList>
    </citation>
    <scope>NUCLEOTIDE SEQUENCE [LARGE SCALE GENOMIC DNA]</scope>
    <source>
        <strain evidence="1 2">NIES-144</strain>
    </source>
</reference>
<comment type="caution">
    <text evidence="1">The sequence shown here is derived from an EMBL/GenBank/DDBJ whole genome shotgun (WGS) entry which is preliminary data.</text>
</comment>
<dbReference type="EMBL" id="BLLF01001573">
    <property type="protein sequence ID" value="GFH20088.1"/>
    <property type="molecule type" value="Genomic_DNA"/>
</dbReference>
<evidence type="ECO:0000313" key="2">
    <source>
        <dbReference type="Proteomes" id="UP000485058"/>
    </source>
</evidence>
<organism evidence="1 2">
    <name type="scientific">Haematococcus lacustris</name>
    <name type="common">Green alga</name>
    <name type="synonym">Haematococcus pluvialis</name>
    <dbReference type="NCBI Taxonomy" id="44745"/>
    <lineage>
        <taxon>Eukaryota</taxon>
        <taxon>Viridiplantae</taxon>
        <taxon>Chlorophyta</taxon>
        <taxon>core chlorophytes</taxon>
        <taxon>Chlorophyceae</taxon>
        <taxon>CS clade</taxon>
        <taxon>Chlamydomonadales</taxon>
        <taxon>Haematococcaceae</taxon>
        <taxon>Haematococcus</taxon>
    </lineage>
</organism>
<dbReference type="Proteomes" id="UP000485058">
    <property type="component" value="Unassembled WGS sequence"/>
</dbReference>
<gene>
    <name evidence="1" type="ORF">HaLaN_17157</name>
</gene>
<accession>A0A699ZNM0</accession>
<keyword evidence="2" id="KW-1185">Reference proteome</keyword>
<evidence type="ECO:0000313" key="1">
    <source>
        <dbReference type="EMBL" id="GFH20088.1"/>
    </source>
</evidence>
<name>A0A699ZNM0_HAELA</name>
<sequence length="106" mass="11494">MTWLQQEQHREAKDNAGIHSRVAKMVSSIAAAAAPSCNLLICGSPPDSGSDAEDAIHITVPPYVFDSDTKYSFPESLSFTMPCLADCLPTMAVDDCDLELDFDELI</sequence>